<keyword evidence="5 7" id="KW-1133">Transmembrane helix</keyword>
<dbReference type="GO" id="GO:0005886">
    <property type="term" value="C:plasma membrane"/>
    <property type="evidence" value="ECO:0007669"/>
    <property type="project" value="UniProtKB-SubCell"/>
</dbReference>
<dbReference type="PANTHER" id="PTHR43549">
    <property type="entry name" value="MULTIDRUG RESISTANCE PROTEIN YPNP-RELATED"/>
    <property type="match status" value="1"/>
</dbReference>
<evidence type="ECO:0000256" key="4">
    <source>
        <dbReference type="ARBA" id="ARBA00022692"/>
    </source>
</evidence>
<proteinExistence type="predicted"/>
<evidence type="ECO:0000256" key="6">
    <source>
        <dbReference type="ARBA" id="ARBA00023136"/>
    </source>
</evidence>
<sequence>MKMHKPTLIEGPLLKQLLSLTWPSIGGFLGIILFNITDTYFVSRMGTEPLAAMGFTFPVIMVIGSASSGISLGAGSVISRAMGQGNHHLMKRTATDGILLSIFLVGLVSITGLFTMDPLFRLMGASGESLRLVKDYMFIWYLGAMTIMMPPISDSSLRATGDMIRPLIVMLVIAVLNFILDPIFIFGYFAVPAMGIKGAAYATVLSRFIGMIATLSFLHFHAGLVEFSRPHMREIRESWGRILHVGIPAAMTQLLPPLTRGVLTSLAASSGGAAAVAALAAGSRIESFIQIFMMAFSIALVPMVGQNWGAGKMDRVHRIRQISLRLSLVYGLLVILLLQFLAAPLARIFSSEAQVVALIVLYLKITAFAAAALSYMTWINQSLNASGHPRSSARLNFFAYILVIIPLSFLGARIAGFTGIIAALALGQFIGAFWAHGEGIMIFKNISDDRNIENLPVNS</sequence>
<keyword evidence="2" id="KW-0813">Transport</keyword>
<feature type="transmembrane region" description="Helical" evidence="7">
    <location>
        <begin position="55"/>
        <end position="78"/>
    </location>
</feature>
<accession>A0A5C1QLL5</accession>
<dbReference type="Pfam" id="PF01554">
    <property type="entry name" value="MatE"/>
    <property type="match status" value="2"/>
</dbReference>
<keyword evidence="6 7" id="KW-0472">Membrane</keyword>
<dbReference type="InterPro" id="IPR048279">
    <property type="entry name" value="MdtK-like"/>
</dbReference>
<feature type="transmembrane region" description="Helical" evidence="7">
    <location>
        <begin position="355"/>
        <end position="376"/>
    </location>
</feature>
<organism evidence="8 9">
    <name type="scientific">Oceanispirochaeta crateris</name>
    <dbReference type="NCBI Taxonomy" id="2518645"/>
    <lineage>
        <taxon>Bacteria</taxon>
        <taxon>Pseudomonadati</taxon>
        <taxon>Spirochaetota</taxon>
        <taxon>Spirochaetia</taxon>
        <taxon>Spirochaetales</taxon>
        <taxon>Spirochaetaceae</taxon>
        <taxon>Oceanispirochaeta</taxon>
    </lineage>
</organism>
<dbReference type="GO" id="GO:0042910">
    <property type="term" value="F:xenobiotic transmembrane transporter activity"/>
    <property type="evidence" value="ECO:0007669"/>
    <property type="project" value="InterPro"/>
</dbReference>
<dbReference type="PANTHER" id="PTHR43549:SF3">
    <property type="entry name" value="MULTIDRUG RESISTANCE PROTEIN YPNP-RELATED"/>
    <property type="match status" value="1"/>
</dbReference>
<keyword evidence="4 7" id="KW-0812">Transmembrane</keyword>
<evidence type="ECO:0000256" key="2">
    <source>
        <dbReference type="ARBA" id="ARBA00022448"/>
    </source>
</evidence>
<protein>
    <submittedName>
        <fullName evidence="8">MATE family efflux transporter</fullName>
    </submittedName>
</protein>
<dbReference type="InterPro" id="IPR052031">
    <property type="entry name" value="Membrane_Transporter-Flippase"/>
</dbReference>
<keyword evidence="3" id="KW-1003">Cell membrane</keyword>
<feature type="transmembrane region" description="Helical" evidence="7">
    <location>
        <begin position="420"/>
        <end position="443"/>
    </location>
</feature>
<dbReference type="PIRSF" id="PIRSF006603">
    <property type="entry name" value="DinF"/>
    <property type="match status" value="1"/>
</dbReference>
<evidence type="ECO:0000256" key="5">
    <source>
        <dbReference type="ARBA" id="ARBA00022989"/>
    </source>
</evidence>
<feature type="transmembrane region" description="Helical" evidence="7">
    <location>
        <begin position="397"/>
        <end position="414"/>
    </location>
</feature>
<feature type="transmembrane region" description="Helical" evidence="7">
    <location>
        <begin position="98"/>
        <end position="116"/>
    </location>
</feature>
<evidence type="ECO:0000256" key="7">
    <source>
        <dbReference type="SAM" id="Phobius"/>
    </source>
</evidence>
<dbReference type="NCBIfam" id="TIGR00797">
    <property type="entry name" value="matE"/>
    <property type="match status" value="1"/>
</dbReference>
<dbReference type="EMBL" id="CP036150">
    <property type="protein sequence ID" value="QEN08953.1"/>
    <property type="molecule type" value="Genomic_DNA"/>
</dbReference>
<feature type="transmembrane region" description="Helical" evidence="7">
    <location>
        <begin position="326"/>
        <end position="349"/>
    </location>
</feature>
<dbReference type="KEGG" id="ock:EXM22_13475"/>
<evidence type="ECO:0000313" key="8">
    <source>
        <dbReference type="EMBL" id="QEN08953.1"/>
    </source>
</evidence>
<dbReference type="OrthoDB" id="9806302at2"/>
<feature type="transmembrane region" description="Helical" evidence="7">
    <location>
        <begin position="208"/>
        <end position="227"/>
    </location>
</feature>
<feature type="transmembrane region" description="Helical" evidence="7">
    <location>
        <begin position="20"/>
        <end position="43"/>
    </location>
</feature>
<evidence type="ECO:0000256" key="1">
    <source>
        <dbReference type="ARBA" id="ARBA00004651"/>
    </source>
</evidence>
<gene>
    <name evidence="8" type="ORF">EXM22_13475</name>
</gene>
<name>A0A5C1QLL5_9SPIO</name>
<feature type="transmembrane region" description="Helical" evidence="7">
    <location>
        <begin position="287"/>
        <end position="305"/>
    </location>
</feature>
<reference evidence="8 9" key="1">
    <citation type="submission" date="2019-02" db="EMBL/GenBank/DDBJ databases">
        <title>Complete Genome Sequence and Methylome Analysis of free living Spirochaetas.</title>
        <authorList>
            <person name="Fomenkov A."/>
            <person name="Dubinina G."/>
            <person name="Leshcheva N."/>
            <person name="Mikheeva N."/>
            <person name="Grabovich M."/>
            <person name="Vincze T."/>
            <person name="Roberts R.J."/>
        </authorList>
    </citation>
    <scope>NUCLEOTIDE SEQUENCE [LARGE SCALE GENOMIC DNA]</scope>
    <source>
        <strain evidence="8 9">K2</strain>
    </source>
</reference>
<comment type="subcellular location">
    <subcellularLocation>
        <location evidence="1">Cell membrane</location>
        <topology evidence="1">Multi-pass membrane protein</topology>
    </subcellularLocation>
</comment>
<feature type="transmembrane region" description="Helical" evidence="7">
    <location>
        <begin position="164"/>
        <end position="188"/>
    </location>
</feature>
<dbReference type="RefSeq" id="WP_149487032.1">
    <property type="nucleotide sequence ID" value="NZ_CP036150.1"/>
</dbReference>
<feature type="transmembrane region" description="Helical" evidence="7">
    <location>
        <begin position="261"/>
        <end position="281"/>
    </location>
</feature>
<feature type="transmembrane region" description="Helical" evidence="7">
    <location>
        <begin position="136"/>
        <end position="152"/>
    </location>
</feature>
<dbReference type="Proteomes" id="UP000324209">
    <property type="component" value="Chromosome"/>
</dbReference>
<dbReference type="InterPro" id="IPR002528">
    <property type="entry name" value="MATE_fam"/>
</dbReference>
<evidence type="ECO:0000313" key="9">
    <source>
        <dbReference type="Proteomes" id="UP000324209"/>
    </source>
</evidence>
<dbReference type="GO" id="GO:0015297">
    <property type="term" value="F:antiporter activity"/>
    <property type="evidence" value="ECO:0007669"/>
    <property type="project" value="InterPro"/>
</dbReference>
<evidence type="ECO:0000256" key="3">
    <source>
        <dbReference type="ARBA" id="ARBA00022475"/>
    </source>
</evidence>
<dbReference type="AlphaFoldDB" id="A0A5C1QLL5"/>
<keyword evidence="9" id="KW-1185">Reference proteome</keyword>